<feature type="compositionally biased region" description="Acidic residues" evidence="1">
    <location>
        <begin position="376"/>
        <end position="411"/>
    </location>
</feature>
<reference evidence="2" key="1">
    <citation type="submission" date="2013-04" db="EMBL/GenBank/DDBJ databases">
        <authorList>
            <person name="Qu J."/>
            <person name="Murali S.C."/>
            <person name="Bandaranaike D."/>
            <person name="Bellair M."/>
            <person name="Blankenburg K."/>
            <person name="Chao H."/>
            <person name="Dinh H."/>
            <person name="Doddapaneni H."/>
            <person name="Downs B."/>
            <person name="Dugan-Rocha S."/>
            <person name="Elkadiri S."/>
            <person name="Gnanaolivu R.D."/>
            <person name="Hernandez B."/>
            <person name="Javaid M."/>
            <person name="Jayaseelan J.C."/>
            <person name="Lee S."/>
            <person name="Li M."/>
            <person name="Ming W."/>
            <person name="Munidasa M."/>
            <person name="Muniz J."/>
            <person name="Nguyen L."/>
            <person name="Ongeri F."/>
            <person name="Osuji N."/>
            <person name="Pu L.-L."/>
            <person name="Puazo M."/>
            <person name="Qu C."/>
            <person name="Quiroz J."/>
            <person name="Raj R."/>
            <person name="Weissenberger G."/>
            <person name="Xin Y."/>
            <person name="Zou X."/>
            <person name="Han Y."/>
            <person name="Richards S."/>
            <person name="Worley K."/>
            <person name="Muzny D."/>
            <person name="Gibbs R."/>
        </authorList>
    </citation>
    <scope>NUCLEOTIDE SEQUENCE</scope>
    <source>
        <strain evidence="2">Sampled in the wild</strain>
    </source>
</reference>
<feature type="compositionally biased region" description="Acidic residues" evidence="1">
    <location>
        <begin position="691"/>
        <end position="701"/>
    </location>
</feature>
<sequence>MEIKQETLQGGTSAKHNPFKLQHCFDEEHCGNKWKSLINVNNFMELREKRDLANLSLNRRRSRFSLSVRRTTTEKPKESTPLVLRFPNRNFLKPTLAPPRKLVSTTEALPERITTAPHSFVPSHSKFKRPPIVKQSTTEAPKRRHLFTRPTPNPVFSRRGSTTIKSEENHDLVETNQKRNSKFPVTFRRHQILTQSKVPNLVDEVKVEAKDITTKASVELLKGVIEKPTNGEKNDKVDVQYDDEEYTDEEVRDENNVEGGHLPADTQGSKKADTNFQSNTQKSDIKTDNKIAIISPILEILVDRKKNDNLNKAIFDDEEMYSDEYYDEEAENDDAENPQKIFLLDNQKTIKSMSAILPGTLKISNGRIYDIKNEDMSESNVEDSFEEESYEDEWESEEIDDTNSEKQDDPDEVYINNRNTMSNRKYFEGHTDGGVLSPHRTTLVAKHDSEFGLSEGEEDDFEETNRAVRKTSIGRRRNQALDNEGKKRKVVYIKASPEKSQEEHPVEMLRDDEKLKEDSEEEEQYVSQIHTTKNSNDQSSILGSRQRITSSSVNAMNKPETIVITKKIIVPVNADDDGPLPEDDEDYVEYDDGTSSKKSFPFENRKVSNKEIVQGSLLHLSIPLLKNGNNDAKEGLRRNGATWEDGEENYPFEQEDDEYTIEDNEGFQEDDEEYDDQEEGHFHDEKKGNDEESYPDEEEEPMTVRRKIKFKSNEEKVSQINHDEEEYYDEEEEESVGQDTSKGMTLKDDEYDVMLEDDNKPNNAKWREISSSNQKKDTESVPLPYLRLVNPEEELTTRPSSTPNLFRTSKPRQRSWKQASAPEPPPVILPRRTTLPPEIETVLPIRGNSRYRERQGTSRVGQGTGRAEKVDNRDKQSSRRWQPRQRGDKELAQNEDTTTKTFYPSRGRFTINNDREDNQGGRGGQNLSAKKFRTTRVFTTTPASAVRTTERITSTTRSNRISRPRLRSHIRKKISDEVQFSESQLSKSTHNLPLPIQEDDEDLEKYWSDDRGHKRPDKRKYISFNELPNSGRIESNTEPTLPTTIDFTPAIRDRYLPLPSTTSTPPGTFSCIGIEMYIYHADPLNPQMFHYCSPGFSHGQILDFRFSCVKGMNFSEEQQSCVKK</sequence>
<comment type="caution">
    <text evidence="2">The sequence shown here is derived from an EMBL/GenBank/DDBJ whole genome shotgun (WGS) entry which is preliminary data.</text>
</comment>
<feature type="region of interest" description="Disordered" evidence="1">
    <location>
        <begin position="374"/>
        <end position="411"/>
    </location>
</feature>
<reference evidence="2" key="2">
    <citation type="submission" date="2017-10" db="EMBL/GenBank/DDBJ databases">
        <title>Ladona fulva Genome sequencing and assembly.</title>
        <authorList>
            <person name="Murali S."/>
            <person name="Richards S."/>
            <person name="Bandaranaike D."/>
            <person name="Bellair M."/>
            <person name="Blankenburg K."/>
            <person name="Chao H."/>
            <person name="Dinh H."/>
            <person name="Doddapaneni H."/>
            <person name="Dugan-Rocha S."/>
            <person name="Elkadiri S."/>
            <person name="Gnanaolivu R."/>
            <person name="Hernandez B."/>
            <person name="Skinner E."/>
            <person name="Javaid M."/>
            <person name="Lee S."/>
            <person name="Li M."/>
            <person name="Ming W."/>
            <person name="Munidasa M."/>
            <person name="Muniz J."/>
            <person name="Nguyen L."/>
            <person name="Hughes D."/>
            <person name="Osuji N."/>
            <person name="Pu L.-L."/>
            <person name="Puazo M."/>
            <person name="Qu C."/>
            <person name="Quiroz J."/>
            <person name="Raj R."/>
            <person name="Weissenberger G."/>
            <person name="Xin Y."/>
            <person name="Zou X."/>
            <person name="Han Y."/>
            <person name="Worley K."/>
            <person name="Muzny D."/>
            <person name="Gibbs R."/>
        </authorList>
    </citation>
    <scope>NUCLEOTIDE SEQUENCE</scope>
    <source>
        <strain evidence="2">Sampled in the wild</strain>
    </source>
</reference>
<evidence type="ECO:0000313" key="2">
    <source>
        <dbReference type="EMBL" id="KAG8239421.1"/>
    </source>
</evidence>
<feature type="compositionally biased region" description="Acidic residues" evidence="1">
    <location>
        <begin position="574"/>
        <end position="592"/>
    </location>
</feature>
<evidence type="ECO:0008006" key="4">
    <source>
        <dbReference type="Google" id="ProtNLM"/>
    </source>
</evidence>
<keyword evidence="3" id="KW-1185">Reference proteome</keyword>
<feature type="region of interest" description="Disordered" evidence="1">
    <location>
        <begin position="573"/>
        <end position="602"/>
    </location>
</feature>
<dbReference type="OrthoDB" id="10065127at2759"/>
<feature type="compositionally biased region" description="Basic and acidic residues" evidence="1">
    <location>
        <begin position="229"/>
        <end position="239"/>
    </location>
</feature>
<dbReference type="GO" id="GO:0008061">
    <property type="term" value="F:chitin binding"/>
    <property type="evidence" value="ECO:0007669"/>
    <property type="project" value="InterPro"/>
</dbReference>
<evidence type="ECO:0000256" key="1">
    <source>
        <dbReference type="SAM" id="MobiDB-lite"/>
    </source>
</evidence>
<evidence type="ECO:0000313" key="3">
    <source>
        <dbReference type="Proteomes" id="UP000792457"/>
    </source>
</evidence>
<feature type="compositionally biased region" description="Acidic residues" evidence="1">
    <location>
        <begin position="644"/>
        <end position="678"/>
    </location>
</feature>
<dbReference type="InterPro" id="IPR036508">
    <property type="entry name" value="Chitin-bd_dom_sf"/>
</dbReference>
<organism evidence="2 3">
    <name type="scientific">Ladona fulva</name>
    <name type="common">Scarce chaser dragonfly</name>
    <name type="synonym">Libellula fulva</name>
    <dbReference type="NCBI Taxonomy" id="123851"/>
    <lineage>
        <taxon>Eukaryota</taxon>
        <taxon>Metazoa</taxon>
        <taxon>Ecdysozoa</taxon>
        <taxon>Arthropoda</taxon>
        <taxon>Hexapoda</taxon>
        <taxon>Insecta</taxon>
        <taxon>Pterygota</taxon>
        <taxon>Palaeoptera</taxon>
        <taxon>Odonata</taxon>
        <taxon>Epiprocta</taxon>
        <taxon>Anisoptera</taxon>
        <taxon>Libelluloidea</taxon>
        <taxon>Libellulidae</taxon>
        <taxon>Ladona</taxon>
    </lineage>
</organism>
<feature type="region of interest" description="Disordered" evidence="1">
    <location>
        <begin position="118"/>
        <end position="160"/>
    </location>
</feature>
<feature type="compositionally biased region" description="Basic and acidic residues" evidence="1">
    <location>
        <begin position="866"/>
        <end position="877"/>
    </location>
</feature>
<feature type="compositionally biased region" description="Acidic residues" evidence="1">
    <location>
        <begin position="723"/>
        <end position="736"/>
    </location>
</feature>
<name>A0A8K0P9X6_LADFU</name>
<feature type="compositionally biased region" description="Polar residues" evidence="1">
    <location>
        <begin position="797"/>
        <end position="807"/>
    </location>
</feature>
<gene>
    <name evidence="2" type="ORF">J437_LFUL017951</name>
</gene>
<protein>
    <recommendedName>
        <fullName evidence="4">Chitin-binding type-2 domain-containing protein</fullName>
    </recommendedName>
</protein>
<feature type="compositionally biased region" description="Basic and acidic residues" evidence="1">
    <location>
        <begin position="679"/>
        <end position="690"/>
    </location>
</feature>
<dbReference type="EMBL" id="KZ309638">
    <property type="protein sequence ID" value="KAG8239421.1"/>
    <property type="molecule type" value="Genomic_DNA"/>
</dbReference>
<proteinExistence type="predicted"/>
<feature type="region of interest" description="Disordered" evidence="1">
    <location>
        <begin position="626"/>
        <end position="927"/>
    </location>
</feature>
<feature type="compositionally biased region" description="Basic and acidic residues" evidence="1">
    <location>
        <begin position="757"/>
        <end position="779"/>
    </location>
</feature>
<feature type="region of interest" description="Disordered" evidence="1">
    <location>
        <begin position="493"/>
        <end position="524"/>
    </location>
</feature>
<dbReference type="AlphaFoldDB" id="A0A8K0P9X6"/>
<dbReference type="SUPFAM" id="SSF57625">
    <property type="entry name" value="Invertebrate chitin-binding proteins"/>
    <property type="match status" value="1"/>
</dbReference>
<feature type="compositionally biased region" description="Acidic residues" evidence="1">
    <location>
        <begin position="240"/>
        <end position="252"/>
    </location>
</feature>
<accession>A0A8K0P9X6</accession>
<feature type="compositionally biased region" description="Basic and acidic residues" evidence="1">
    <location>
        <begin position="496"/>
        <end position="517"/>
    </location>
</feature>
<dbReference type="Proteomes" id="UP000792457">
    <property type="component" value="Unassembled WGS sequence"/>
</dbReference>
<feature type="region of interest" description="Disordered" evidence="1">
    <location>
        <begin position="228"/>
        <end position="282"/>
    </location>
</feature>